<evidence type="ECO:0000313" key="3">
    <source>
        <dbReference type="Proteomes" id="UP000799118"/>
    </source>
</evidence>
<reference evidence="2" key="1">
    <citation type="journal article" date="2019" name="Environ. Microbiol.">
        <title>Fungal ecological strategies reflected in gene transcription - a case study of two litter decomposers.</title>
        <authorList>
            <person name="Barbi F."/>
            <person name="Kohler A."/>
            <person name="Barry K."/>
            <person name="Baskaran P."/>
            <person name="Daum C."/>
            <person name="Fauchery L."/>
            <person name="Ihrmark K."/>
            <person name="Kuo A."/>
            <person name="LaButti K."/>
            <person name="Lipzen A."/>
            <person name="Morin E."/>
            <person name="Grigoriev I.V."/>
            <person name="Henrissat B."/>
            <person name="Lindahl B."/>
            <person name="Martin F."/>
        </authorList>
    </citation>
    <scope>NUCLEOTIDE SEQUENCE</scope>
    <source>
        <strain evidence="2">JB14</strain>
    </source>
</reference>
<keyword evidence="1" id="KW-0472">Membrane</keyword>
<name>A0A6A4GUR0_9AGAR</name>
<feature type="transmembrane region" description="Helical" evidence="1">
    <location>
        <begin position="12"/>
        <end position="32"/>
    </location>
</feature>
<evidence type="ECO:0000313" key="2">
    <source>
        <dbReference type="EMBL" id="KAE9389562.1"/>
    </source>
</evidence>
<sequence>MVKSKETEISGTVEVTSIILPLFLVRLRLGILRYGTRSQRRFSISSLSVSYGSAPFTSYVVLVMSFTRFGGSSSDSSSDSKSDSSLIICITVDTGSIVFHARCTEIRIRNSIDRASV</sequence>
<dbReference type="Proteomes" id="UP000799118">
    <property type="component" value="Unassembled WGS sequence"/>
</dbReference>
<protein>
    <submittedName>
        <fullName evidence="2">Uncharacterized protein</fullName>
    </submittedName>
</protein>
<gene>
    <name evidence="2" type="ORF">BT96DRAFT_1003081</name>
</gene>
<keyword evidence="1" id="KW-0812">Transmembrane</keyword>
<evidence type="ECO:0000256" key="1">
    <source>
        <dbReference type="SAM" id="Phobius"/>
    </source>
</evidence>
<feature type="transmembrane region" description="Helical" evidence="1">
    <location>
        <begin position="44"/>
        <end position="64"/>
    </location>
</feature>
<accession>A0A6A4GUR0</accession>
<keyword evidence="1" id="KW-1133">Transmembrane helix</keyword>
<dbReference type="EMBL" id="ML769690">
    <property type="protein sequence ID" value="KAE9389562.1"/>
    <property type="molecule type" value="Genomic_DNA"/>
</dbReference>
<keyword evidence="3" id="KW-1185">Reference proteome</keyword>
<dbReference type="AlphaFoldDB" id="A0A6A4GUR0"/>
<proteinExistence type="predicted"/>
<organism evidence="2 3">
    <name type="scientific">Gymnopus androsaceus JB14</name>
    <dbReference type="NCBI Taxonomy" id="1447944"/>
    <lineage>
        <taxon>Eukaryota</taxon>
        <taxon>Fungi</taxon>
        <taxon>Dikarya</taxon>
        <taxon>Basidiomycota</taxon>
        <taxon>Agaricomycotina</taxon>
        <taxon>Agaricomycetes</taxon>
        <taxon>Agaricomycetidae</taxon>
        <taxon>Agaricales</taxon>
        <taxon>Marasmiineae</taxon>
        <taxon>Omphalotaceae</taxon>
        <taxon>Gymnopus</taxon>
    </lineage>
</organism>